<reference evidence="1 2" key="1">
    <citation type="submission" date="2018-08" db="EMBL/GenBank/DDBJ databases">
        <title>Recombination of ecologically and evolutionarily significant loci maintains genetic cohesion in the Pseudomonas syringae species complex.</title>
        <authorList>
            <person name="Dillon M."/>
            <person name="Thakur S."/>
            <person name="Almeida R.N.D."/>
            <person name="Weir B.S."/>
            <person name="Guttman D.S."/>
        </authorList>
    </citation>
    <scope>NUCLEOTIDE SEQUENCE [LARGE SCALE GENOMIC DNA]</scope>
    <source>
        <strain evidence="1 2">88_10</strain>
    </source>
</reference>
<gene>
    <name evidence="1" type="ORF">APX70_03015</name>
</gene>
<proteinExistence type="predicted"/>
<protein>
    <submittedName>
        <fullName evidence="1">Type II/IV secretion system protein</fullName>
    </submittedName>
</protein>
<dbReference type="Proteomes" id="UP000282378">
    <property type="component" value="Unassembled WGS sequence"/>
</dbReference>
<dbReference type="EMBL" id="RBNL01002774">
    <property type="protein sequence ID" value="RML65098.1"/>
    <property type="molecule type" value="Genomic_DNA"/>
</dbReference>
<accession>A0A3M2XPX3</accession>
<name>A0A3M2XPX3_PSEYM</name>
<comment type="caution">
    <text evidence="1">The sequence shown here is derived from an EMBL/GenBank/DDBJ whole genome shotgun (WGS) entry which is preliminary data.</text>
</comment>
<organism evidence="1 2">
    <name type="scientific">Pseudomonas syringae pv. maculicola</name>
    <dbReference type="NCBI Taxonomy" id="59511"/>
    <lineage>
        <taxon>Bacteria</taxon>
        <taxon>Pseudomonadati</taxon>
        <taxon>Pseudomonadota</taxon>
        <taxon>Gammaproteobacteria</taxon>
        <taxon>Pseudomonadales</taxon>
        <taxon>Pseudomonadaceae</taxon>
        <taxon>Pseudomonas</taxon>
    </lineage>
</organism>
<dbReference type="AlphaFoldDB" id="A0A3M2XPX3"/>
<evidence type="ECO:0000313" key="2">
    <source>
        <dbReference type="Proteomes" id="UP000282378"/>
    </source>
</evidence>
<sequence length="44" mass="4968">MVEVVGIRDDIYVTNTLFRLDRRTGVGFMREAAHAAGDKLRPGY</sequence>
<evidence type="ECO:0000313" key="1">
    <source>
        <dbReference type="EMBL" id="RML65098.1"/>
    </source>
</evidence>